<keyword evidence="2" id="KW-0238">DNA-binding</keyword>
<dbReference type="InterPro" id="IPR012702">
    <property type="entry name" value="CP_lyase_PhnF"/>
</dbReference>
<keyword evidence="1" id="KW-0805">Transcription regulation</keyword>
<evidence type="ECO:0000259" key="4">
    <source>
        <dbReference type="PROSITE" id="PS50949"/>
    </source>
</evidence>
<dbReference type="CDD" id="cd07377">
    <property type="entry name" value="WHTH_GntR"/>
    <property type="match status" value="1"/>
</dbReference>
<dbReference type="RefSeq" id="WP_035253192.1">
    <property type="nucleotide sequence ID" value="NZ_AQQY01000014.1"/>
</dbReference>
<dbReference type="SUPFAM" id="SSF46785">
    <property type="entry name" value="Winged helix' DNA-binding domain"/>
    <property type="match status" value="1"/>
</dbReference>
<gene>
    <name evidence="5" type="ORF">ATO10_15060</name>
</gene>
<proteinExistence type="predicted"/>
<dbReference type="Pfam" id="PF00392">
    <property type="entry name" value="GntR"/>
    <property type="match status" value="1"/>
</dbReference>
<dbReference type="eggNOG" id="COG2188">
    <property type="taxonomic scope" value="Bacteria"/>
</dbReference>
<dbReference type="Pfam" id="PF07702">
    <property type="entry name" value="UTRA"/>
    <property type="match status" value="1"/>
</dbReference>
<dbReference type="AlphaFoldDB" id="A0A058ZHZ2"/>
<dbReference type="PANTHER" id="PTHR44846:SF1">
    <property type="entry name" value="MANNOSYL-D-GLYCERATE TRANSPORT_METABOLISM SYSTEM REPRESSOR MNGR-RELATED"/>
    <property type="match status" value="1"/>
</dbReference>
<protein>
    <submittedName>
        <fullName evidence="5">Phosphonates metabolism transcriptional regulator phnF</fullName>
    </submittedName>
</protein>
<dbReference type="PRINTS" id="PR00035">
    <property type="entry name" value="HTHGNTR"/>
</dbReference>
<name>A0A058ZHZ2_9RHOB</name>
<sequence length="238" mass="26217">MARTPIWKTIQTTLTNEIADGHYRPGDKLPTEAALSTRFGVNRHTVRRALAEMSDQGVTHARRGAGVFVAARPTDYPIGRRVRFHQNLRAAGQSPQRRILRLETRVADARECEELNLNTGSQVHVYEGVSISDGVPIVLARSVFPADRLPDLPTQLRRTKSVTRALKACGVTDYTRATTRLTAILADSTHALHLQIQEGAPILRSVSVNIDAQGTPIEFGHSWFAGDRITLVVTPEDA</sequence>
<evidence type="ECO:0000313" key="5">
    <source>
        <dbReference type="EMBL" id="KCV80850.1"/>
    </source>
</evidence>
<evidence type="ECO:0000313" key="6">
    <source>
        <dbReference type="Proteomes" id="UP000024836"/>
    </source>
</evidence>
<evidence type="ECO:0000256" key="2">
    <source>
        <dbReference type="ARBA" id="ARBA00023125"/>
    </source>
</evidence>
<dbReference type="SMART" id="SM00866">
    <property type="entry name" value="UTRA"/>
    <property type="match status" value="1"/>
</dbReference>
<dbReference type="InterPro" id="IPR011663">
    <property type="entry name" value="UTRA"/>
</dbReference>
<dbReference type="PROSITE" id="PS50949">
    <property type="entry name" value="HTH_GNTR"/>
    <property type="match status" value="1"/>
</dbReference>
<dbReference type="GO" id="GO:0003700">
    <property type="term" value="F:DNA-binding transcription factor activity"/>
    <property type="evidence" value="ECO:0007669"/>
    <property type="project" value="InterPro"/>
</dbReference>
<dbReference type="Proteomes" id="UP000024836">
    <property type="component" value="Unassembled WGS sequence"/>
</dbReference>
<evidence type="ECO:0000256" key="1">
    <source>
        <dbReference type="ARBA" id="ARBA00023015"/>
    </source>
</evidence>
<dbReference type="InterPro" id="IPR036390">
    <property type="entry name" value="WH_DNA-bd_sf"/>
</dbReference>
<keyword evidence="6" id="KW-1185">Reference proteome</keyword>
<dbReference type="OrthoDB" id="9800645at2"/>
<dbReference type="SMART" id="SM00345">
    <property type="entry name" value="HTH_GNTR"/>
    <property type="match status" value="1"/>
</dbReference>
<dbReference type="PANTHER" id="PTHR44846">
    <property type="entry name" value="MANNOSYL-D-GLYCERATE TRANSPORT/METABOLISM SYSTEM REPRESSOR MNGR-RELATED"/>
    <property type="match status" value="1"/>
</dbReference>
<dbReference type="GO" id="GO:0003677">
    <property type="term" value="F:DNA binding"/>
    <property type="evidence" value="ECO:0007669"/>
    <property type="project" value="UniProtKB-KW"/>
</dbReference>
<dbReference type="SUPFAM" id="SSF64288">
    <property type="entry name" value="Chorismate lyase-like"/>
    <property type="match status" value="1"/>
</dbReference>
<dbReference type="InterPro" id="IPR036388">
    <property type="entry name" value="WH-like_DNA-bd_sf"/>
</dbReference>
<reference evidence="5 6" key="1">
    <citation type="submission" date="2013-04" db="EMBL/GenBank/DDBJ databases">
        <title>Shimia sp. 22II-S11-Z10 Genome Sequencing.</title>
        <authorList>
            <person name="Lai Q."/>
            <person name="Li G."/>
            <person name="Shao Z."/>
        </authorList>
    </citation>
    <scope>NUCLEOTIDE SEQUENCE [LARGE SCALE GENOMIC DNA]</scope>
    <source>
        <strain evidence="6">22II-S11-Z10</strain>
    </source>
</reference>
<dbReference type="PATRIC" id="fig|1461693.3.peg.3038"/>
<dbReference type="InterPro" id="IPR050679">
    <property type="entry name" value="Bact_HTH_transcr_reg"/>
</dbReference>
<dbReference type="GO" id="GO:0045892">
    <property type="term" value="P:negative regulation of DNA-templated transcription"/>
    <property type="evidence" value="ECO:0007669"/>
    <property type="project" value="TreeGrafter"/>
</dbReference>
<comment type="caution">
    <text evidence="5">The sequence shown here is derived from an EMBL/GenBank/DDBJ whole genome shotgun (WGS) entry which is preliminary data.</text>
</comment>
<organism evidence="5 6">
    <name type="scientific">Actibacterium atlanticum</name>
    <dbReference type="NCBI Taxonomy" id="1461693"/>
    <lineage>
        <taxon>Bacteria</taxon>
        <taxon>Pseudomonadati</taxon>
        <taxon>Pseudomonadota</taxon>
        <taxon>Alphaproteobacteria</taxon>
        <taxon>Rhodobacterales</taxon>
        <taxon>Roseobacteraceae</taxon>
        <taxon>Actibacterium</taxon>
    </lineage>
</organism>
<dbReference type="EMBL" id="AQQY01000014">
    <property type="protein sequence ID" value="KCV80850.1"/>
    <property type="molecule type" value="Genomic_DNA"/>
</dbReference>
<keyword evidence="3" id="KW-0804">Transcription</keyword>
<accession>A0A058ZHZ2</accession>
<dbReference type="Gene3D" id="1.10.10.10">
    <property type="entry name" value="Winged helix-like DNA-binding domain superfamily/Winged helix DNA-binding domain"/>
    <property type="match status" value="1"/>
</dbReference>
<feature type="domain" description="HTH gntR-type" evidence="4">
    <location>
        <begin position="4"/>
        <end position="72"/>
    </location>
</feature>
<dbReference type="InterPro" id="IPR028978">
    <property type="entry name" value="Chorismate_lyase_/UTRA_dom_sf"/>
</dbReference>
<evidence type="ECO:0000256" key="3">
    <source>
        <dbReference type="ARBA" id="ARBA00023163"/>
    </source>
</evidence>
<dbReference type="InterPro" id="IPR000524">
    <property type="entry name" value="Tscrpt_reg_HTH_GntR"/>
</dbReference>
<dbReference type="Gene3D" id="3.40.1410.10">
    <property type="entry name" value="Chorismate lyase-like"/>
    <property type="match status" value="1"/>
</dbReference>
<dbReference type="STRING" id="1461693.ATO10_15060"/>
<dbReference type="NCBIfam" id="TIGR02325">
    <property type="entry name" value="C_P_lyase_phnF"/>
    <property type="match status" value="1"/>
</dbReference>